<dbReference type="OrthoDB" id="5625686at2"/>
<sequence>MNCPFCGKSGYCGNLNSHPDVPCWCYKAVFPKDVLALIPKELQGKACICPDCLRTLTLSLHPPHD</sequence>
<protein>
    <recommendedName>
        <fullName evidence="3">Cysteine-rich CWC family protein</fullName>
    </recommendedName>
</protein>
<dbReference type="EMBL" id="CP035492">
    <property type="protein sequence ID" value="QAY65753.1"/>
    <property type="molecule type" value="Genomic_DNA"/>
</dbReference>
<organism evidence="1 2">
    <name type="scientific">Paenibacillus protaetiae</name>
    <dbReference type="NCBI Taxonomy" id="2509456"/>
    <lineage>
        <taxon>Bacteria</taxon>
        <taxon>Bacillati</taxon>
        <taxon>Bacillota</taxon>
        <taxon>Bacilli</taxon>
        <taxon>Bacillales</taxon>
        <taxon>Paenibacillaceae</taxon>
        <taxon>Paenibacillus</taxon>
    </lineage>
</organism>
<evidence type="ECO:0008006" key="3">
    <source>
        <dbReference type="Google" id="ProtNLM"/>
    </source>
</evidence>
<dbReference type="Proteomes" id="UP000293568">
    <property type="component" value="Chromosome"/>
</dbReference>
<keyword evidence="2" id="KW-1185">Reference proteome</keyword>
<evidence type="ECO:0000313" key="1">
    <source>
        <dbReference type="EMBL" id="QAY65753.1"/>
    </source>
</evidence>
<gene>
    <name evidence="1" type="ORF">ET464_04530</name>
</gene>
<proteinExistence type="predicted"/>
<dbReference type="AlphaFoldDB" id="A0A4P6EUG5"/>
<accession>A0A4P6EUG5</accession>
<evidence type="ECO:0000313" key="2">
    <source>
        <dbReference type="Proteomes" id="UP000293568"/>
    </source>
</evidence>
<name>A0A4P6EUG5_9BACL</name>
<reference evidence="1 2" key="1">
    <citation type="submission" date="2019-01" db="EMBL/GenBank/DDBJ databases">
        <title>Genome sequencing of strain FW100M-2.</title>
        <authorList>
            <person name="Heo J."/>
            <person name="Kim S.-J."/>
            <person name="Kim J.-S."/>
            <person name="Hong S.-B."/>
            <person name="Kwon S.-W."/>
        </authorList>
    </citation>
    <scope>NUCLEOTIDE SEQUENCE [LARGE SCALE GENOMIC DNA]</scope>
    <source>
        <strain evidence="1 2">FW100M-2</strain>
    </source>
</reference>
<dbReference type="InterPro" id="IPR032720">
    <property type="entry name" value="Cys_rich_CWC"/>
</dbReference>
<dbReference type="RefSeq" id="WP_129438615.1">
    <property type="nucleotide sequence ID" value="NZ_CP035492.1"/>
</dbReference>
<dbReference type="Pfam" id="PF14375">
    <property type="entry name" value="Cys_rich_CWC"/>
    <property type="match status" value="1"/>
</dbReference>
<dbReference type="KEGG" id="pprt:ET464_04530"/>